<accession>A0A4U8UVB2</accession>
<proteinExistence type="predicted"/>
<dbReference type="InterPro" id="IPR031984">
    <property type="entry name" value="SLC3A2_N"/>
</dbReference>
<keyword evidence="1" id="KW-0812">Transmembrane</keyword>
<protein>
    <recommendedName>
        <fullName evidence="2">Solute carrier family 3 member 2 N-terminal domain-containing protein</fullName>
    </recommendedName>
</protein>
<keyword evidence="1" id="KW-0472">Membrane</keyword>
<reference evidence="3 4" key="1">
    <citation type="journal article" date="2015" name="Genome Biol.">
        <title>Comparative genomics of Steinernema reveals deeply conserved gene regulatory networks.</title>
        <authorList>
            <person name="Dillman A.R."/>
            <person name="Macchietto M."/>
            <person name="Porter C.F."/>
            <person name="Rogers A."/>
            <person name="Williams B."/>
            <person name="Antoshechkin I."/>
            <person name="Lee M.M."/>
            <person name="Goodwin Z."/>
            <person name="Lu X."/>
            <person name="Lewis E.E."/>
            <person name="Goodrich-Blair H."/>
            <person name="Stock S.P."/>
            <person name="Adams B.J."/>
            <person name="Sternberg P.W."/>
            <person name="Mortazavi A."/>
        </authorList>
    </citation>
    <scope>NUCLEOTIDE SEQUENCE [LARGE SCALE GENOMIC DNA]</scope>
    <source>
        <strain evidence="3 4">ALL</strain>
    </source>
</reference>
<name>A0A4U8UVB2_STECR</name>
<gene>
    <name evidence="3" type="ORF">L596_004299</name>
</gene>
<evidence type="ECO:0000313" key="3">
    <source>
        <dbReference type="EMBL" id="TMS37350.1"/>
    </source>
</evidence>
<evidence type="ECO:0000313" key="4">
    <source>
        <dbReference type="Proteomes" id="UP000298663"/>
    </source>
</evidence>
<keyword evidence="4" id="KW-1185">Reference proteome</keyword>
<dbReference type="Pfam" id="PF16028">
    <property type="entry name" value="SLC3A2_N"/>
    <property type="match status" value="1"/>
</dbReference>
<organism evidence="3 4">
    <name type="scientific">Steinernema carpocapsae</name>
    <name type="common">Entomopathogenic nematode</name>
    <dbReference type="NCBI Taxonomy" id="34508"/>
    <lineage>
        <taxon>Eukaryota</taxon>
        <taxon>Metazoa</taxon>
        <taxon>Ecdysozoa</taxon>
        <taxon>Nematoda</taxon>
        <taxon>Chromadorea</taxon>
        <taxon>Rhabditida</taxon>
        <taxon>Tylenchina</taxon>
        <taxon>Panagrolaimomorpha</taxon>
        <taxon>Strongyloidoidea</taxon>
        <taxon>Steinernematidae</taxon>
        <taxon>Steinernema</taxon>
    </lineage>
</organism>
<dbReference type="AlphaFoldDB" id="A0A4U8UVB2"/>
<dbReference type="Proteomes" id="UP000298663">
    <property type="component" value="Unassembled WGS sequence"/>
</dbReference>
<dbReference type="OrthoDB" id="1740265at2759"/>
<reference evidence="3 4" key="2">
    <citation type="journal article" date="2019" name="G3 (Bethesda)">
        <title>Hybrid Assembly of the Genome of the Entomopathogenic Nematode Steinernema carpocapsae Identifies the X-Chromosome.</title>
        <authorList>
            <person name="Serra L."/>
            <person name="Macchietto M."/>
            <person name="Macias-Munoz A."/>
            <person name="McGill C.J."/>
            <person name="Rodriguez I.M."/>
            <person name="Rodriguez B."/>
            <person name="Murad R."/>
            <person name="Mortazavi A."/>
        </authorList>
    </citation>
    <scope>NUCLEOTIDE SEQUENCE [LARGE SCALE GENOMIC DNA]</scope>
    <source>
        <strain evidence="3 4">ALL</strain>
    </source>
</reference>
<dbReference type="EMBL" id="AZBU02000001">
    <property type="protein sequence ID" value="TMS37350.1"/>
    <property type="molecule type" value="Genomic_DNA"/>
</dbReference>
<evidence type="ECO:0000259" key="2">
    <source>
        <dbReference type="Pfam" id="PF16028"/>
    </source>
</evidence>
<feature type="transmembrane region" description="Helical" evidence="1">
    <location>
        <begin position="51"/>
        <end position="77"/>
    </location>
</feature>
<dbReference type="STRING" id="34508.A0A4U8UVB2"/>
<sequence length="79" mass="8943">MFVDSDSMPSSECEKIPRSYNLEATEFSEQVVGLTEEQLKMYRNNPFWRTIRYAVFGAFWGVFAAMLGGAIAIVLIAKL</sequence>
<keyword evidence="1" id="KW-1133">Transmembrane helix</keyword>
<evidence type="ECO:0000256" key="1">
    <source>
        <dbReference type="SAM" id="Phobius"/>
    </source>
</evidence>
<comment type="caution">
    <text evidence="3">The sequence shown here is derived from an EMBL/GenBank/DDBJ whole genome shotgun (WGS) entry which is preliminary data.</text>
</comment>
<feature type="domain" description="Solute carrier family 3 member 2 N-terminal" evidence="2">
    <location>
        <begin position="24"/>
        <end position="77"/>
    </location>
</feature>